<dbReference type="Pfam" id="PF10604">
    <property type="entry name" value="Polyketide_cyc2"/>
    <property type="match status" value="1"/>
</dbReference>
<dbReference type="AlphaFoldDB" id="A0A7I7UV80"/>
<organism evidence="2 3">
    <name type="scientific">Mycolicibacterium pulveris</name>
    <name type="common">Mycobacterium pulveris</name>
    <dbReference type="NCBI Taxonomy" id="36813"/>
    <lineage>
        <taxon>Bacteria</taxon>
        <taxon>Bacillati</taxon>
        <taxon>Actinomycetota</taxon>
        <taxon>Actinomycetes</taxon>
        <taxon>Mycobacteriales</taxon>
        <taxon>Mycobacteriaceae</taxon>
        <taxon>Mycolicibacterium</taxon>
    </lineage>
</organism>
<dbReference type="CDD" id="cd00085">
    <property type="entry name" value="HNHc"/>
    <property type="match status" value="1"/>
</dbReference>
<reference evidence="2 3" key="1">
    <citation type="journal article" date="2019" name="Emerg. Microbes Infect.">
        <title>Comprehensive subspecies identification of 175 nontuberculous mycobacteria species based on 7547 genomic profiles.</title>
        <authorList>
            <person name="Matsumoto Y."/>
            <person name="Kinjo T."/>
            <person name="Motooka D."/>
            <person name="Nabeya D."/>
            <person name="Jung N."/>
            <person name="Uechi K."/>
            <person name="Horii T."/>
            <person name="Iida T."/>
            <person name="Fujita J."/>
            <person name="Nakamura S."/>
        </authorList>
    </citation>
    <scope>NUCLEOTIDE SEQUENCE [LARGE SCALE GENOMIC DNA]</scope>
    <source>
        <strain evidence="2 3">JCM 6370</strain>
    </source>
</reference>
<sequence length="360" mass="38849">MEIYPDETAGMAILWGTLHSADAAAVDQRLDALADTVCENDPRTKRQRRADACAPAVRGETVVACQCGSAACPAQASRQAAATAVIHVLAEQGTLDATSDTPGYLPGFGVLPAESVRELARSATLKPLHVPTGAAADPGYRPSAASREFIYRRDLTCRWPGCDRPAQRCDVDHTVPWPGGPTHPSNNKCYCRLHDLDKALRDLAAVVAFGSMASTLSFCVEQLSTAEPAVLYDTFLDVESWPGWMPTVSTASWERRGAPVTGVGGIRRVRMNGSDVRDEVTGGSRPSHHTYTTTLPGFWPVKNYRGDIRIDKLPNGSLITWTATFVTPVPGLGKPLRFMLRTLITRLAAALARRAEGGRR</sequence>
<keyword evidence="3" id="KW-1185">Reference proteome</keyword>
<dbReference type="CDD" id="cd07821">
    <property type="entry name" value="PYR_PYL_RCAR_like"/>
    <property type="match status" value="1"/>
</dbReference>
<protein>
    <recommendedName>
        <fullName evidence="1">HNH nuclease domain-containing protein</fullName>
    </recommendedName>
</protein>
<dbReference type="InterPro" id="IPR003870">
    <property type="entry name" value="DUF222"/>
</dbReference>
<dbReference type="SUPFAM" id="SSF55961">
    <property type="entry name" value="Bet v1-like"/>
    <property type="match status" value="1"/>
</dbReference>
<name>A0A7I7UV80_MYCPV</name>
<dbReference type="InterPro" id="IPR003615">
    <property type="entry name" value="HNH_nuc"/>
</dbReference>
<evidence type="ECO:0000313" key="2">
    <source>
        <dbReference type="EMBL" id="BBY83956.1"/>
    </source>
</evidence>
<dbReference type="InterPro" id="IPR023393">
    <property type="entry name" value="START-like_dom_sf"/>
</dbReference>
<dbReference type="RefSeq" id="WP_163905203.1">
    <property type="nucleotide sequence ID" value="NZ_AP022599.1"/>
</dbReference>
<dbReference type="EMBL" id="AP022599">
    <property type="protein sequence ID" value="BBY83956.1"/>
    <property type="molecule type" value="Genomic_DNA"/>
</dbReference>
<dbReference type="Proteomes" id="UP000467252">
    <property type="component" value="Chromosome"/>
</dbReference>
<evidence type="ECO:0000313" key="3">
    <source>
        <dbReference type="Proteomes" id="UP000467252"/>
    </source>
</evidence>
<dbReference type="InterPro" id="IPR019587">
    <property type="entry name" value="Polyketide_cyclase/dehydratase"/>
</dbReference>
<accession>A0A7I7UV80</accession>
<dbReference type="Pfam" id="PF02720">
    <property type="entry name" value="DUF222"/>
    <property type="match status" value="1"/>
</dbReference>
<feature type="domain" description="HNH nuclease" evidence="1">
    <location>
        <begin position="145"/>
        <end position="196"/>
    </location>
</feature>
<dbReference type="Gene3D" id="3.30.530.20">
    <property type="match status" value="1"/>
</dbReference>
<gene>
    <name evidence="2" type="ORF">MPUL_51140</name>
</gene>
<proteinExistence type="predicted"/>
<evidence type="ECO:0000259" key="1">
    <source>
        <dbReference type="SMART" id="SM00507"/>
    </source>
</evidence>
<dbReference type="SMART" id="SM00507">
    <property type="entry name" value="HNHc"/>
    <property type="match status" value="1"/>
</dbReference>